<proteinExistence type="predicted"/>
<dbReference type="NCBIfam" id="TIGR00756">
    <property type="entry name" value="PPR"/>
    <property type="match status" value="2"/>
</dbReference>
<comment type="caution">
    <text evidence="3">The sequence shown here is derived from an EMBL/GenBank/DDBJ whole genome shotgun (WGS) entry which is preliminary data.</text>
</comment>
<dbReference type="InterPro" id="IPR002885">
    <property type="entry name" value="PPR_rpt"/>
</dbReference>
<dbReference type="EMBL" id="CM031837">
    <property type="protein sequence ID" value="KAG6681565.1"/>
    <property type="molecule type" value="Genomic_DNA"/>
</dbReference>
<dbReference type="PROSITE" id="PS51375">
    <property type="entry name" value="PPR"/>
    <property type="match status" value="1"/>
</dbReference>
<keyword evidence="1" id="KW-0677">Repeat</keyword>
<evidence type="ECO:0000256" key="1">
    <source>
        <dbReference type="ARBA" id="ARBA00022737"/>
    </source>
</evidence>
<protein>
    <recommendedName>
        <fullName evidence="5">Pentatricopeptide repeat-containing protein</fullName>
    </recommendedName>
</protein>
<organism evidence="3 4">
    <name type="scientific">Carya illinoinensis</name>
    <name type="common">Pecan</name>
    <dbReference type="NCBI Taxonomy" id="32201"/>
    <lineage>
        <taxon>Eukaryota</taxon>
        <taxon>Viridiplantae</taxon>
        <taxon>Streptophyta</taxon>
        <taxon>Embryophyta</taxon>
        <taxon>Tracheophyta</taxon>
        <taxon>Spermatophyta</taxon>
        <taxon>Magnoliopsida</taxon>
        <taxon>eudicotyledons</taxon>
        <taxon>Gunneridae</taxon>
        <taxon>Pentapetalae</taxon>
        <taxon>rosids</taxon>
        <taxon>fabids</taxon>
        <taxon>Fagales</taxon>
        <taxon>Juglandaceae</taxon>
        <taxon>Carya</taxon>
    </lineage>
</organism>
<evidence type="ECO:0000313" key="4">
    <source>
        <dbReference type="Proteomes" id="UP000811246"/>
    </source>
</evidence>
<evidence type="ECO:0008006" key="5">
    <source>
        <dbReference type="Google" id="ProtNLM"/>
    </source>
</evidence>
<dbReference type="AlphaFoldDB" id="A0A922DDN1"/>
<dbReference type="InterPro" id="IPR051222">
    <property type="entry name" value="PPR/CCM1_RNA-binding"/>
</dbReference>
<dbReference type="Pfam" id="PF01535">
    <property type="entry name" value="PPR"/>
    <property type="match status" value="1"/>
</dbReference>
<name>A0A922DDN1_CARIL</name>
<reference evidence="3" key="1">
    <citation type="submission" date="2021-01" db="EMBL/GenBank/DDBJ databases">
        <authorList>
            <person name="Lovell J.T."/>
            <person name="Bentley N."/>
            <person name="Bhattarai G."/>
            <person name="Jenkins J.W."/>
            <person name="Sreedasyam A."/>
            <person name="Alarcon Y."/>
            <person name="Bock C."/>
            <person name="Boston L."/>
            <person name="Carlson J."/>
            <person name="Cervantes K."/>
            <person name="Clermont K."/>
            <person name="Krom N."/>
            <person name="Kubenka K."/>
            <person name="Mamidi S."/>
            <person name="Mattison C."/>
            <person name="Monteros M."/>
            <person name="Pisani C."/>
            <person name="Plott C."/>
            <person name="Rajasekar S."/>
            <person name="Rhein H.S."/>
            <person name="Rohla C."/>
            <person name="Song M."/>
            <person name="Hilaire R.S."/>
            <person name="Shu S."/>
            <person name="Wells L."/>
            <person name="Wang X."/>
            <person name="Webber J."/>
            <person name="Heerema R.J."/>
            <person name="Klein P."/>
            <person name="Conner P."/>
            <person name="Grauke L."/>
            <person name="Grimwood J."/>
            <person name="Schmutz J."/>
            <person name="Randall J.J."/>
        </authorList>
    </citation>
    <scope>NUCLEOTIDE SEQUENCE</scope>
    <source>
        <tissue evidence="3">Leaf</tissue>
    </source>
</reference>
<dbReference type="Pfam" id="PF13041">
    <property type="entry name" value="PPR_2"/>
    <property type="match status" value="1"/>
</dbReference>
<accession>A0A922DDN1</accession>
<dbReference type="Proteomes" id="UP000811246">
    <property type="component" value="Chromosome 13"/>
</dbReference>
<dbReference type="PANTHER" id="PTHR47942">
    <property type="entry name" value="TETRATRICOPEPTIDE REPEAT (TPR)-LIKE SUPERFAMILY PROTEIN-RELATED"/>
    <property type="match status" value="1"/>
</dbReference>
<feature type="repeat" description="PPR" evidence="2">
    <location>
        <begin position="66"/>
        <end position="100"/>
    </location>
</feature>
<dbReference type="PANTHER" id="PTHR47942:SF41">
    <property type="entry name" value="OS05G0548600 PROTEIN"/>
    <property type="match status" value="1"/>
</dbReference>
<evidence type="ECO:0000313" key="3">
    <source>
        <dbReference type="EMBL" id="KAG6681565.1"/>
    </source>
</evidence>
<evidence type="ECO:0000256" key="2">
    <source>
        <dbReference type="PROSITE-ProRule" id="PRU00708"/>
    </source>
</evidence>
<sequence length="106" mass="12027">MSDLGKRGKIEEAKSLLHERKKRGLRPNVVTYNILLNYIMCKGGRVSLTEAYKVWIEMRLGCCKLNAGTYRRMADGFCRAGDFEGGLRVLNAMLACRHALSTFRNI</sequence>
<gene>
    <name evidence="3" type="ORF">I3842_13G099700</name>
</gene>